<dbReference type="GeneID" id="16797116"/>
<evidence type="ECO:0000313" key="1">
    <source>
        <dbReference type="EMBL" id="AGO48449.1"/>
    </source>
</evidence>
<evidence type="ECO:0000313" key="2">
    <source>
        <dbReference type="Proteomes" id="UP000014712"/>
    </source>
</evidence>
<name>R9ZYM1_9CAUD</name>
<organism evidence="1 2">
    <name type="scientific">Cellulophaga phage phi18:1</name>
    <dbReference type="NCBI Taxonomy" id="1327982"/>
    <lineage>
        <taxon>Viruses</taxon>
        <taxon>Duplodnaviria</taxon>
        <taxon>Heunggongvirae</taxon>
        <taxon>Uroviricota</taxon>
        <taxon>Caudoviricetes</taxon>
        <taxon>Helsingorvirus</taxon>
        <taxon>Helsingorvirus Cba181</taxon>
    </lineage>
</organism>
<protein>
    <recommendedName>
        <fullName evidence="3">DNA cytosine methyltransferase</fullName>
    </recommendedName>
</protein>
<keyword evidence="2" id="KW-1185">Reference proteome</keyword>
<reference evidence="1 2" key="1">
    <citation type="journal article" date="2013" name="Proc. Natl. Acad. Sci. U.S.A.">
        <title>Twelve previously unknown phage genera are ubiquitous in global oceans.</title>
        <authorList>
            <person name="Holmfeldt K."/>
            <person name="Solonenko N."/>
            <person name="Shah M."/>
            <person name="Corrier K."/>
            <person name="Riemann L."/>
            <person name="Verberkmoes N.C."/>
            <person name="Sullivan M.B."/>
        </authorList>
    </citation>
    <scope>NUCLEOTIDE SEQUENCE [LARGE SCALE GENOMIC DNA]</scope>
    <source>
        <strain evidence="1">Phi18:1</strain>
    </source>
</reference>
<dbReference type="RefSeq" id="YP_008240916.1">
    <property type="nucleotide sequence ID" value="NC_021790.1"/>
</dbReference>
<proteinExistence type="predicted"/>
<reference evidence="2" key="2">
    <citation type="submission" date="2013-03" db="EMBL/GenBank/DDBJ databases">
        <title>The Cellulophaga phages: a novel, diverse, and globally ubiquitous model system.</title>
        <authorList>
            <person name="Holmfeldt K."/>
            <person name="Solonenko N."/>
            <person name="Shah M."/>
            <person name="Corrier K."/>
            <person name="Riemann L."/>
            <person name="VerBerkmoes N.C."/>
            <person name="Sullivan M.B."/>
        </authorList>
    </citation>
    <scope>NUCLEOTIDE SEQUENCE [LARGE SCALE GENOMIC DNA]</scope>
</reference>
<gene>
    <name evidence="1" type="ORF">Phi18:1_gp02</name>
</gene>
<dbReference type="EMBL" id="KC821619">
    <property type="protein sequence ID" value="AGO48449.1"/>
    <property type="molecule type" value="Genomic_DNA"/>
</dbReference>
<evidence type="ECO:0008006" key="3">
    <source>
        <dbReference type="Google" id="ProtNLM"/>
    </source>
</evidence>
<dbReference type="KEGG" id="vg:16797116"/>
<dbReference type="OrthoDB" id="14606at10239"/>
<dbReference type="Proteomes" id="UP000014712">
    <property type="component" value="Segment"/>
</dbReference>
<sequence>MRILLACEESQEVTKRLRLKGHEAFSCDILPCSGGHPEWHLQQDVTELLKQKWDMIIAFPPCTFLTVTGNRWFNIERYGEKAIKRHQDRKDAIDFFMMFANADCDKIVIENPVGVMSSHYQKPNQIVNPYQFGDPFEKKTCLWIKGLPNLIPTNIVEPPKRTEFASGKSMPTWYADAWKLPKEERAKLRSKTFPGIAQAMADQWG</sequence>
<accession>R9ZYM1</accession>